<evidence type="ECO:0000313" key="3">
    <source>
        <dbReference type="Proteomes" id="UP000187429"/>
    </source>
</evidence>
<evidence type="ECO:0000313" key="2">
    <source>
        <dbReference type="EMBL" id="OMJ30130.1"/>
    </source>
</evidence>
<organism evidence="2 3">
    <name type="scientific">Smittium culicis</name>
    <dbReference type="NCBI Taxonomy" id="133412"/>
    <lineage>
        <taxon>Eukaryota</taxon>
        <taxon>Fungi</taxon>
        <taxon>Fungi incertae sedis</taxon>
        <taxon>Zoopagomycota</taxon>
        <taxon>Kickxellomycotina</taxon>
        <taxon>Harpellomycetes</taxon>
        <taxon>Harpellales</taxon>
        <taxon>Legeriomycetaceae</taxon>
        <taxon>Smittium</taxon>
    </lineage>
</organism>
<dbReference type="EMBL" id="LSSM01000076">
    <property type="protein sequence ID" value="OMJ30130.1"/>
    <property type="molecule type" value="Genomic_DNA"/>
</dbReference>
<reference evidence="3" key="1">
    <citation type="submission" date="2017-01" db="EMBL/GenBank/DDBJ databases">
        <authorList>
            <person name="Wang Y."/>
            <person name="White M."/>
            <person name="Kvist S."/>
            <person name="Moncalvo J.-M."/>
        </authorList>
    </citation>
    <scope>NUCLEOTIDE SEQUENCE [LARGE SCALE GENOMIC DNA]</scope>
    <source>
        <strain evidence="3">ID-206-W2</strain>
    </source>
</reference>
<proteinExistence type="predicted"/>
<keyword evidence="3" id="KW-1185">Reference proteome</keyword>
<protein>
    <submittedName>
        <fullName evidence="2">Uncharacterized protein</fullName>
    </submittedName>
</protein>
<feature type="compositionally biased region" description="Basic and acidic residues" evidence="1">
    <location>
        <begin position="189"/>
        <end position="207"/>
    </location>
</feature>
<evidence type="ECO:0000256" key="1">
    <source>
        <dbReference type="SAM" id="MobiDB-lite"/>
    </source>
</evidence>
<sequence length="240" mass="26515">MLQQNPNLILEDHFVDLINTIRCIMRNIASMTTQARLYNLYSGISFAGKPEQVEKSEVKPLISSEKFDTQLVAIKPTKRARFRRTFHGSQQIEGRPSPVSSIHPTAAIDEAAAKRPVLNSSGGGFQKVSMMSLGKAHGKSVDPENRGEGVPNIFQKIEAEQQGLRREQKKSFCRARSLEWPASTKKRDRLGEESSEFPKIDFDRTALTDHASSAIQAVSLPRGPPDSDGRGGVDTNKNGN</sequence>
<name>A0A1R1YTC8_9FUNG</name>
<gene>
    <name evidence="2" type="ORF">AYI69_g334</name>
</gene>
<dbReference type="Proteomes" id="UP000187429">
    <property type="component" value="Unassembled WGS sequence"/>
</dbReference>
<dbReference type="AlphaFoldDB" id="A0A1R1YTC8"/>
<accession>A0A1R1YTC8</accession>
<feature type="region of interest" description="Disordered" evidence="1">
    <location>
        <begin position="182"/>
        <end position="240"/>
    </location>
</feature>
<comment type="caution">
    <text evidence="2">The sequence shown here is derived from an EMBL/GenBank/DDBJ whole genome shotgun (WGS) entry which is preliminary data.</text>
</comment>